<proteinExistence type="predicted"/>
<dbReference type="EMBL" id="BAAARV010000027">
    <property type="protein sequence ID" value="GAA2349224.1"/>
    <property type="molecule type" value="Genomic_DNA"/>
</dbReference>
<keyword evidence="2" id="KW-1185">Reference proteome</keyword>
<dbReference type="Proteomes" id="UP001501444">
    <property type="component" value="Unassembled WGS sequence"/>
</dbReference>
<comment type="caution">
    <text evidence="1">The sequence shown here is derived from an EMBL/GenBank/DDBJ whole genome shotgun (WGS) entry which is preliminary data.</text>
</comment>
<evidence type="ECO:0000313" key="2">
    <source>
        <dbReference type="Proteomes" id="UP001501444"/>
    </source>
</evidence>
<accession>A0ABN3GDT0</accession>
<organism evidence="1 2">
    <name type="scientific">Dactylosporangium salmoneum</name>
    <dbReference type="NCBI Taxonomy" id="53361"/>
    <lineage>
        <taxon>Bacteria</taxon>
        <taxon>Bacillati</taxon>
        <taxon>Actinomycetota</taxon>
        <taxon>Actinomycetes</taxon>
        <taxon>Micromonosporales</taxon>
        <taxon>Micromonosporaceae</taxon>
        <taxon>Dactylosporangium</taxon>
    </lineage>
</organism>
<gene>
    <name evidence="1" type="ORF">GCM10010170_038310</name>
</gene>
<sequence length="68" mass="7070">MTIAVATVDLAAWGWADRIESVQFTRGSGAASFLEEGAVPLFTVDAGNPAVSDVGAARNRARVVYIAC</sequence>
<name>A0ABN3GDT0_9ACTN</name>
<protein>
    <submittedName>
        <fullName evidence="1">Uncharacterized protein</fullName>
    </submittedName>
</protein>
<evidence type="ECO:0000313" key="1">
    <source>
        <dbReference type="EMBL" id="GAA2349224.1"/>
    </source>
</evidence>
<dbReference type="RefSeq" id="WP_344613779.1">
    <property type="nucleotide sequence ID" value="NZ_BAAARV010000027.1"/>
</dbReference>
<reference evidence="1 2" key="1">
    <citation type="journal article" date="2019" name="Int. J. Syst. Evol. Microbiol.">
        <title>The Global Catalogue of Microorganisms (GCM) 10K type strain sequencing project: providing services to taxonomists for standard genome sequencing and annotation.</title>
        <authorList>
            <consortium name="The Broad Institute Genomics Platform"/>
            <consortium name="The Broad Institute Genome Sequencing Center for Infectious Disease"/>
            <person name="Wu L."/>
            <person name="Ma J."/>
        </authorList>
    </citation>
    <scope>NUCLEOTIDE SEQUENCE [LARGE SCALE GENOMIC DNA]</scope>
    <source>
        <strain evidence="1 2">JCM 3272</strain>
    </source>
</reference>